<gene>
    <name evidence="2" type="ORF">PGLA1383_LOCUS56267</name>
</gene>
<feature type="chain" id="PRO_5032657258" description="Cellulase" evidence="1">
    <location>
        <begin position="33"/>
        <end position="211"/>
    </location>
</feature>
<accession>A0A813HVV2</accession>
<reference evidence="2" key="1">
    <citation type="submission" date="2021-02" db="EMBL/GenBank/DDBJ databases">
        <authorList>
            <person name="Dougan E. K."/>
            <person name="Rhodes N."/>
            <person name="Thang M."/>
            <person name="Chan C."/>
        </authorList>
    </citation>
    <scope>NUCLEOTIDE SEQUENCE</scope>
</reference>
<sequence length="211" mass="20061">MTATLQSVGFAVSGAVLMQVLPGLLMQSQVTGATWGWSTTPQCKPAAGSNWAFSADVEAGTSGTIVCATSGASPPDAGSTVACPSSDGQMSPDKGWWNNCGSGQGPCTPQMEIGSGRICTDAAAATTTVAATTTTAAAAAGATTVAAAATTAAAGMANASTTPATSAAGATTMSPAAKAAMTTKPAGTTSFADSAAAPGLLIAAAALAHLL</sequence>
<evidence type="ECO:0000256" key="1">
    <source>
        <dbReference type="SAM" id="SignalP"/>
    </source>
</evidence>
<dbReference type="AlphaFoldDB" id="A0A813HVV2"/>
<evidence type="ECO:0000313" key="2">
    <source>
        <dbReference type="EMBL" id="CAE8641651.1"/>
    </source>
</evidence>
<keyword evidence="1" id="KW-0732">Signal</keyword>
<keyword evidence="3" id="KW-1185">Reference proteome</keyword>
<evidence type="ECO:0008006" key="4">
    <source>
        <dbReference type="Google" id="ProtNLM"/>
    </source>
</evidence>
<organism evidence="2 3">
    <name type="scientific">Polarella glacialis</name>
    <name type="common">Dinoflagellate</name>
    <dbReference type="NCBI Taxonomy" id="89957"/>
    <lineage>
        <taxon>Eukaryota</taxon>
        <taxon>Sar</taxon>
        <taxon>Alveolata</taxon>
        <taxon>Dinophyceae</taxon>
        <taxon>Suessiales</taxon>
        <taxon>Suessiaceae</taxon>
        <taxon>Polarella</taxon>
    </lineage>
</organism>
<dbReference type="EMBL" id="CAJNNV010032960">
    <property type="protein sequence ID" value="CAE8641651.1"/>
    <property type="molecule type" value="Genomic_DNA"/>
</dbReference>
<feature type="signal peptide" evidence="1">
    <location>
        <begin position="1"/>
        <end position="32"/>
    </location>
</feature>
<protein>
    <recommendedName>
        <fullName evidence="4">Cellulase</fullName>
    </recommendedName>
</protein>
<name>A0A813HVV2_POLGL</name>
<dbReference type="Proteomes" id="UP000654075">
    <property type="component" value="Unassembled WGS sequence"/>
</dbReference>
<comment type="caution">
    <text evidence="2">The sequence shown here is derived from an EMBL/GenBank/DDBJ whole genome shotgun (WGS) entry which is preliminary data.</text>
</comment>
<proteinExistence type="predicted"/>
<evidence type="ECO:0000313" key="3">
    <source>
        <dbReference type="Proteomes" id="UP000654075"/>
    </source>
</evidence>